<dbReference type="PRINTS" id="PR00335">
    <property type="entry name" value="KUPTAKETRKA"/>
</dbReference>
<reference evidence="7 8" key="1">
    <citation type="submission" date="2018-09" db="EMBL/GenBank/DDBJ databases">
        <title>Discovery and Ecogenomic Context for Candidatus Cryosericales, a Global Caldiserica Order Active in Thawing Permafrost.</title>
        <authorList>
            <person name="Martinez M.A."/>
            <person name="Woodcroft B.J."/>
            <person name="Ignacio Espinoza J.C."/>
            <person name="Zayed A."/>
            <person name="Singleton C.M."/>
            <person name="Boyd J."/>
            <person name="Li Y.-F."/>
            <person name="Purvine S."/>
            <person name="Maughan H."/>
            <person name="Hodgkins S.B."/>
            <person name="Anderson D."/>
            <person name="Sederholm M."/>
            <person name="Temperton B."/>
            <person name="Saleska S.R."/>
            <person name="Tyson G.W."/>
            <person name="Rich V.I."/>
        </authorList>
    </citation>
    <scope>NUCLEOTIDE SEQUENCE [LARGE SCALE GENOMIC DNA]</scope>
    <source>
        <strain evidence="7 8">SMC7</strain>
    </source>
</reference>
<dbReference type="InterPro" id="IPR050721">
    <property type="entry name" value="Trk_Ktr_HKT_K-transport"/>
</dbReference>
<accession>A0A398D2P3</accession>
<keyword evidence="3" id="KW-0630">Potassium</keyword>
<dbReference type="SUPFAM" id="SSF51735">
    <property type="entry name" value="NAD(P)-binding Rossmann-fold domains"/>
    <property type="match status" value="1"/>
</dbReference>
<feature type="domain" description="RCK C-terminal" evidence="6">
    <location>
        <begin position="139"/>
        <end position="218"/>
    </location>
</feature>
<dbReference type="GO" id="GO:0005886">
    <property type="term" value="C:plasma membrane"/>
    <property type="evidence" value="ECO:0007669"/>
    <property type="project" value="InterPro"/>
</dbReference>
<dbReference type="Proteomes" id="UP000266328">
    <property type="component" value="Unassembled WGS sequence"/>
</dbReference>
<dbReference type="InterPro" id="IPR003148">
    <property type="entry name" value="RCK_N"/>
</dbReference>
<dbReference type="AlphaFoldDB" id="A0A398D2P3"/>
<evidence type="ECO:0000256" key="1">
    <source>
        <dbReference type="ARBA" id="ARBA00017378"/>
    </source>
</evidence>
<dbReference type="InterPro" id="IPR036291">
    <property type="entry name" value="NAD(P)-bd_dom_sf"/>
</dbReference>
<dbReference type="Pfam" id="PF02254">
    <property type="entry name" value="TrkA_N"/>
    <property type="match status" value="1"/>
</dbReference>
<dbReference type="EMBL" id="QXIS01000011">
    <property type="protein sequence ID" value="RIE06477.1"/>
    <property type="molecule type" value="Genomic_DNA"/>
</dbReference>
<name>A0A398D2P3_9BACT</name>
<dbReference type="PROSITE" id="PS51201">
    <property type="entry name" value="RCK_N"/>
    <property type="match status" value="1"/>
</dbReference>
<dbReference type="InterPro" id="IPR006037">
    <property type="entry name" value="RCK_C"/>
</dbReference>
<protein>
    <recommendedName>
        <fullName evidence="1">Trk system potassium uptake protein TrkA</fullName>
    </recommendedName>
</protein>
<keyword evidence="2" id="KW-0633">Potassium transport</keyword>
<organism evidence="7 8">
    <name type="scientific">Candidatus Cryosericum terrychapinii</name>
    <dbReference type="NCBI Taxonomy" id="2290919"/>
    <lineage>
        <taxon>Bacteria</taxon>
        <taxon>Pseudomonadati</taxon>
        <taxon>Caldisericota/Cryosericota group</taxon>
        <taxon>Candidatus Cryosericota</taxon>
        <taxon>Candidatus Cryosericia</taxon>
        <taxon>Candidatus Cryosericales</taxon>
        <taxon>Candidatus Cryosericaceae</taxon>
        <taxon>Candidatus Cryosericum</taxon>
    </lineage>
</organism>
<evidence type="ECO:0000259" key="6">
    <source>
        <dbReference type="PROSITE" id="PS51202"/>
    </source>
</evidence>
<dbReference type="PANTHER" id="PTHR43833">
    <property type="entry name" value="POTASSIUM CHANNEL PROTEIN 2-RELATED-RELATED"/>
    <property type="match status" value="1"/>
</dbReference>
<dbReference type="InterPro" id="IPR006036">
    <property type="entry name" value="K_uptake_TrkA"/>
</dbReference>
<evidence type="ECO:0000256" key="4">
    <source>
        <dbReference type="ARBA" id="ARBA00023027"/>
    </source>
</evidence>
<feature type="domain" description="RCK N-terminal" evidence="5">
    <location>
        <begin position="3"/>
        <end position="123"/>
    </location>
</feature>
<dbReference type="Gene3D" id="3.30.70.1450">
    <property type="entry name" value="Regulator of K+ conductance, C-terminal domain"/>
    <property type="match status" value="1"/>
</dbReference>
<keyword evidence="2" id="KW-0406">Ion transport</keyword>
<keyword evidence="4" id="KW-0520">NAD</keyword>
<evidence type="ECO:0000313" key="7">
    <source>
        <dbReference type="EMBL" id="RIE06477.1"/>
    </source>
</evidence>
<dbReference type="SUPFAM" id="SSF116726">
    <property type="entry name" value="TrkA C-terminal domain-like"/>
    <property type="match status" value="1"/>
</dbReference>
<keyword evidence="2" id="KW-0813">Transport</keyword>
<evidence type="ECO:0000256" key="3">
    <source>
        <dbReference type="ARBA" id="ARBA00022958"/>
    </source>
</evidence>
<dbReference type="Pfam" id="PF02080">
    <property type="entry name" value="TrkA_C"/>
    <property type="match status" value="1"/>
</dbReference>
<keyword evidence="8" id="KW-1185">Reference proteome</keyword>
<dbReference type="PROSITE" id="PS51202">
    <property type="entry name" value="RCK_C"/>
    <property type="match status" value="1"/>
</dbReference>
<evidence type="ECO:0000259" key="5">
    <source>
        <dbReference type="PROSITE" id="PS51201"/>
    </source>
</evidence>
<evidence type="ECO:0000256" key="2">
    <source>
        <dbReference type="ARBA" id="ARBA00022538"/>
    </source>
</evidence>
<comment type="caution">
    <text evidence="7">The sequence shown here is derived from an EMBL/GenBank/DDBJ whole genome shotgun (WGS) entry which is preliminary data.</text>
</comment>
<proteinExistence type="predicted"/>
<gene>
    <name evidence="7" type="ORF">SMC7_02090</name>
</gene>
<sequence>MFVMYIIIVGCGRLGAQLATKLSEEGHDVAVVDHNPDNFSRLSDEFNGATITGVEFDMEVLKSAGIEHADGFAAVTNGDNMNIMAAQVAKTIFKVPMVVARVFDPVKGETYRALGLETVCPTTSAANIIYSKFMIRNEESHFILPGGGIELVEVPFHPRIPATTIAEIEALDDFKVISLTRDGTTTFPKGTDVLTDNDQLLVALHVSDLPRVSAIFHLNER</sequence>
<dbReference type="OrthoDB" id="3208998at2"/>
<dbReference type="Gene3D" id="3.40.50.720">
    <property type="entry name" value="NAD(P)-binding Rossmann-like Domain"/>
    <property type="match status" value="1"/>
</dbReference>
<dbReference type="GO" id="GO:0015079">
    <property type="term" value="F:potassium ion transmembrane transporter activity"/>
    <property type="evidence" value="ECO:0007669"/>
    <property type="project" value="InterPro"/>
</dbReference>
<dbReference type="PANTHER" id="PTHR43833:SF8">
    <property type="entry name" value="TRK SYSTEM POTASSIUM UPTAKE PROTEIN TRKA"/>
    <property type="match status" value="1"/>
</dbReference>
<dbReference type="InterPro" id="IPR036721">
    <property type="entry name" value="RCK_C_sf"/>
</dbReference>
<evidence type="ECO:0000313" key="8">
    <source>
        <dbReference type="Proteomes" id="UP000266328"/>
    </source>
</evidence>